<keyword evidence="2" id="KW-0472">Membrane</keyword>
<evidence type="ECO:0000256" key="1">
    <source>
        <dbReference type="SAM" id="MobiDB-lite"/>
    </source>
</evidence>
<keyword evidence="2" id="KW-1133">Transmembrane helix</keyword>
<feature type="region of interest" description="Disordered" evidence="1">
    <location>
        <begin position="98"/>
        <end position="154"/>
    </location>
</feature>
<keyword evidence="2" id="KW-0812">Transmembrane</keyword>
<dbReference type="HOGENOM" id="CLU_520618_0_0_10"/>
<feature type="transmembrane region" description="Helical" evidence="2">
    <location>
        <begin position="57"/>
        <end position="78"/>
    </location>
</feature>
<protein>
    <recommendedName>
        <fullName evidence="5">Outer membrane protein beta-barrel domain-containing protein</fullName>
    </recommendedName>
</protein>
<evidence type="ECO:0000313" key="4">
    <source>
        <dbReference type="Proteomes" id="UP000033054"/>
    </source>
</evidence>
<evidence type="ECO:0008006" key="5">
    <source>
        <dbReference type="Google" id="ProtNLM"/>
    </source>
</evidence>
<dbReference type="InterPro" id="IPR011250">
    <property type="entry name" value="OMP/PagP_B-barrel"/>
</dbReference>
<accession>A0A0E3ZZL6</accession>
<name>A0A0E3ZZL6_9BACT</name>
<dbReference type="AlphaFoldDB" id="A0A0E3ZZL6"/>
<dbReference type="Proteomes" id="UP000033054">
    <property type="component" value="Chromosome"/>
</dbReference>
<organism evidence="3 4">
    <name type="scientific">Spirosoma radiotolerans</name>
    <dbReference type="NCBI Taxonomy" id="1379870"/>
    <lineage>
        <taxon>Bacteria</taxon>
        <taxon>Pseudomonadati</taxon>
        <taxon>Bacteroidota</taxon>
        <taxon>Cytophagia</taxon>
        <taxon>Cytophagales</taxon>
        <taxon>Cytophagaceae</taxon>
        <taxon>Spirosoma</taxon>
    </lineage>
</organism>
<proteinExistence type="predicted"/>
<reference evidence="3 4" key="1">
    <citation type="journal article" date="2014" name="Curr. Microbiol.">
        <title>Spirosoma radiotolerans sp. nov., a gamma-radiation-resistant bacterium isolated from gamma ray-irradiated soil.</title>
        <authorList>
            <person name="Lee J.J."/>
            <person name="Srinivasan S."/>
            <person name="Lim S."/>
            <person name="Joe M."/>
            <person name="Im S."/>
            <person name="Bae S.I."/>
            <person name="Park K.R."/>
            <person name="Han J.H."/>
            <person name="Park S.H."/>
            <person name="Joo B.M."/>
            <person name="Park S.J."/>
            <person name="Kim M.K."/>
        </authorList>
    </citation>
    <scope>NUCLEOTIDE SEQUENCE [LARGE SCALE GENOMIC DNA]</scope>
    <source>
        <strain evidence="3 4">DG5A</strain>
    </source>
</reference>
<feature type="compositionally biased region" description="Low complexity" evidence="1">
    <location>
        <begin position="114"/>
        <end position="126"/>
    </location>
</feature>
<gene>
    <name evidence="3" type="ORF">SD10_27200</name>
</gene>
<keyword evidence="4" id="KW-1185">Reference proteome</keyword>
<dbReference type="KEGG" id="srd:SD10_27200"/>
<dbReference type="EMBL" id="CP010429">
    <property type="protein sequence ID" value="AKD58042.1"/>
    <property type="molecule type" value="Genomic_DNA"/>
</dbReference>
<dbReference type="PATRIC" id="fig|1379870.5.peg.5864"/>
<sequence>MDELDKNLPDDFWRKTFEDASEAPPPRVWATIEQRLDESSGPKVLPLWGTGPASSRILIWGSGIAAAVALLFVGWWAVNSQSTTQSVTQVQPVNQANHIADSRSQPSESTATLPADNARPAQADAAVSTTTKLVAKSGQPIDGSEIQSANKASHDAQPLLAQTYPNLSRDIHSRNVPAVLSAASTAIRTMESPESGFSSRSAAAASYTSGGRSFTANDVVDQNAVVAFNKLNGKPMRMRRLGSIQRIVWIRPVEIVTEPEINKSKRQPRELWASVSMMPGSFNPMVSVRPVQSSFSNTAVASANVPTHSSVNSRANYSVAYQAGAGVQLNDRWSVESGIGYLSGHATVETSGQYLTTGQMDLLANRIGTGSNAYIDALRNSSQTVKSANSAPQASYNNIAYVSPSYVPSSNQNLQTVNNDYQYVQVPVQVGYQLRPRKKLSMAVIGGILTNIFVKNTVGDALVVTNKDGVYRPVSLAATMGARLRYRPSRQWSASVAGVYQPSLESSTKSDAQVQGHPTSAGMSFGVDYHF</sequence>
<dbReference type="STRING" id="1379870.SD10_27200"/>
<dbReference type="SUPFAM" id="SSF56925">
    <property type="entry name" value="OMPA-like"/>
    <property type="match status" value="1"/>
</dbReference>
<feature type="compositionally biased region" description="Polar residues" evidence="1">
    <location>
        <begin position="102"/>
        <end position="112"/>
    </location>
</feature>
<evidence type="ECO:0000256" key="2">
    <source>
        <dbReference type="SAM" id="Phobius"/>
    </source>
</evidence>
<evidence type="ECO:0000313" key="3">
    <source>
        <dbReference type="EMBL" id="AKD58042.1"/>
    </source>
</evidence>